<dbReference type="Proteomes" id="UP000188320">
    <property type="component" value="Unassembled WGS sequence"/>
</dbReference>
<evidence type="ECO:0000313" key="2">
    <source>
        <dbReference type="EMBL" id="OMH83551.1"/>
    </source>
</evidence>
<protein>
    <recommendedName>
        <fullName evidence="4">PI-PLC X domain-containing protein</fullName>
    </recommendedName>
</protein>
<dbReference type="PANTHER" id="PTHR13593">
    <property type="match status" value="1"/>
</dbReference>
<evidence type="ECO:0000256" key="1">
    <source>
        <dbReference type="SAM" id="MobiDB-lite"/>
    </source>
</evidence>
<name>A0A1R1PRI0_ZANCU</name>
<reference evidence="3" key="1">
    <citation type="submission" date="2017-01" db="EMBL/GenBank/DDBJ databases">
        <authorList>
            <person name="Wang Y."/>
            <person name="White M."/>
            <person name="Kvist S."/>
            <person name="Moncalvo J.-M."/>
        </authorList>
    </citation>
    <scope>NUCLEOTIDE SEQUENCE [LARGE SCALE GENOMIC DNA]</scope>
    <source>
        <strain evidence="3">COL-18-3</strain>
    </source>
</reference>
<dbReference type="GO" id="GO:0008081">
    <property type="term" value="F:phosphoric diester hydrolase activity"/>
    <property type="evidence" value="ECO:0007669"/>
    <property type="project" value="InterPro"/>
</dbReference>
<dbReference type="EMBL" id="LSSK01000372">
    <property type="protein sequence ID" value="OMH83551.1"/>
    <property type="molecule type" value="Genomic_DNA"/>
</dbReference>
<dbReference type="InterPro" id="IPR051057">
    <property type="entry name" value="PI-PLC_domain"/>
</dbReference>
<dbReference type="Pfam" id="PF26146">
    <property type="entry name" value="PI-PLC_X"/>
    <property type="match status" value="1"/>
</dbReference>
<dbReference type="SUPFAM" id="SSF51695">
    <property type="entry name" value="PLC-like phosphodiesterases"/>
    <property type="match status" value="1"/>
</dbReference>
<comment type="caution">
    <text evidence="2">The sequence shown here is derived from an EMBL/GenBank/DDBJ whole genome shotgun (WGS) entry which is preliminary data.</text>
</comment>
<organism evidence="2 3">
    <name type="scientific">Zancudomyces culisetae</name>
    <name type="common">Gut fungus</name>
    <name type="synonym">Smittium culisetae</name>
    <dbReference type="NCBI Taxonomy" id="1213189"/>
    <lineage>
        <taxon>Eukaryota</taxon>
        <taxon>Fungi</taxon>
        <taxon>Fungi incertae sedis</taxon>
        <taxon>Zoopagomycota</taxon>
        <taxon>Kickxellomycotina</taxon>
        <taxon>Harpellomycetes</taxon>
        <taxon>Harpellales</taxon>
        <taxon>Legeriomycetaceae</taxon>
        <taxon>Zancudomyces</taxon>
    </lineage>
</organism>
<dbReference type="OrthoDB" id="7984201at2759"/>
<dbReference type="GO" id="GO:0006629">
    <property type="term" value="P:lipid metabolic process"/>
    <property type="evidence" value="ECO:0007669"/>
    <property type="project" value="InterPro"/>
</dbReference>
<feature type="region of interest" description="Disordered" evidence="1">
    <location>
        <begin position="43"/>
        <end position="78"/>
    </location>
</feature>
<evidence type="ECO:0000313" key="3">
    <source>
        <dbReference type="Proteomes" id="UP000188320"/>
    </source>
</evidence>
<evidence type="ECO:0008006" key="4">
    <source>
        <dbReference type="Google" id="ProtNLM"/>
    </source>
</evidence>
<accession>A0A1R1PRI0</accession>
<proteinExistence type="predicted"/>
<dbReference type="AlphaFoldDB" id="A0A1R1PRI0"/>
<dbReference type="InterPro" id="IPR017946">
    <property type="entry name" value="PLC-like_Pdiesterase_TIM-brl"/>
</dbReference>
<feature type="region of interest" description="Disordered" evidence="1">
    <location>
        <begin position="321"/>
        <end position="350"/>
    </location>
</feature>
<keyword evidence="3" id="KW-1185">Reference proteome</keyword>
<feature type="compositionally biased region" description="Polar residues" evidence="1">
    <location>
        <begin position="321"/>
        <end position="340"/>
    </location>
</feature>
<sequence length="373" mass="41418">MLDLHRPMIINGSSKISAPDIGGKLDDIKNFLGKQIGKIVKRSGTRDNRVSPQRYYPKNELTKRDGDSSTNSDSGGDKDVQEIELCHTSCMLLNQGKLKDTLLTIKSFMESNPYEIITILFENYDKFDSKDVESAFKNTGIDKYVFNPLNYFTPPTDVPITEPIVWPSLAQMITDNNRLVVFTSQNANPQEIPWLMLQGDYVSETSFSVREGSQFQCDLKPSPIKYNQNGEITNIRTLFTINHFVFKDITVAGEKFEAPSEEGSKRANTFESLASHIKACSKAESSKDLFPNFIAVDYYDSGDLMNAVAAINKVPLITSSKTSNDGSSQRLANGPNGKNTNFKEKASNSSYSSKIPGIFNGGVGTLLSLFLQF</sequence>
<dbReference type="Gene3D" id="3.20.20.190">
    <property type="entry name" value="Phosphatidylinositol (PI) phosphodiesterase"/>
    <property type="match status" value="1"/>
</dbReference>
<dbReference type="PANTHER" id="PTHR13593:SF140">
    <property type="entry name" value="PLC-LIKE PHOSPHODIESTERASE"/>
    <property type="match status" value="1"/>
</dbReference>
<gene>
    <name evidence="2" type="ORF">AX774_g2946</name>
</gene>